<feature type="transmembrane region" description="Helical" evidence="1">
    <location>
        <begin position="56"/>
        <end position="78"/>
    </location>
</feature>
<comment type="caution">
    <text evidence="2">The sequence shown here is derived from an EMBL/GenBank/DDBJ whole genome shotgun (WGS) entry which is preliminary data.</text>
</comment>
<dbReference type="GO" id="GO:0008081">
    <property type="term" value="F:phosphoric diester hydrolase activity"/>
    <property type="evidence" value="ECO:0007669"/>
    <property type="project" value="InterPro"/>
</dbReference>
<reference evidence="2" key="1">
    <citation type="submission" date="2022-10" db="EMBL/GenBank/DDBJ databases">
        <title>The WGS of Solirubrobacter phytolaccae KCTC 29190.</title>
        <authorList>
            <person name="Jiang Z."/>
        </authorList>
    </citation>
    <scope>NUCLEOTIDE SEQUENCE</scope>
    <source>
        <strain evidence="2">KCTC 29190</strain>
    </source>
</reference>
<dbReference type="GO" id="GO:0006629">
    <property type="term" value="P:lipid metabolic process"/>
    <property type="evidence" value="ECO:0007669"/>
    <property type="project" value="InterPro"/>
</dbReference>
<evidence type="ECO:0000313" key="2">
    <source>
        <dbReference type="EMBL" id="MDA0185161.1"/>
    </source>
</evidence>
<gene>
    <name evidence="2" type="ORF">OJ997_32955</name>
</gene>
<organism evidence="2 3">
    <name type="scientific">Solirubrobacter phytolaccae</name>
    <dbReference type="NCBI Taxonomy" id="1404360"/>
    <lineage>
        <taxon>Bacteria</taxon>
        <taxon>Bacillati</taxon>
        <taxon>Actinomycetota</taxon>
        <taxon>Thermoleophilia</taxon>
        <taxon>Solirubrobacterales</taxon>
        <taxon>Solirubrobacteraceae</taxon>
        <taxon>Solirubrobacter</taxon>
    </lineage>
</organism>
<dbReference type="EMBL" id="JAPDDP010000101">
    <property type="protein sequence ID" value="MDA0185161.1"/>
    <property type="molecule type" value="Genomic_DNA"/>
</dbReference>
<dbReference type="PANTHER" id="PTHR13593">
    <property type="match status" value="1"/>
</dbReference>
<feature type="transmembrane region" description="Helical" evidence="1">
    <location>
        <begin position="121"/>
        <end position="141"/>
    </location>
</feature>
<name>A0A9X3NFK2_9ACTN</name>
<dbReference type="Proteomes" id="UP001147653">
    <property type="component" value="Unassembled WGS sequence"/>
</dbReference>
<dbReference type="RefSeq" id="WP_270029648.1">
    <property type="nucleotide sequence ID" value="NZ_JAPDDP010000101.1"/>
</dbReference>
<dbReference type="PANTHER" id="PTHR13593:SF140">
    <property type="entry name" value="PLC-LIKE PHOSPHODIESTERASE"/>
    <property type="match status" value="1"/>
</dbReference>
<dbReference type="InterPro" id="IPR051057">
    <property type="entry name" value="PI-PLC_domain"/>
</dbReference>
<keyword evidence="1" id="KW-1133">Transmembrane helix</keyword>
<accession>A0A9X3NFK2</accession>
<dbReference type="Gene3D" id="3.20.20.190">
    <property type="entry name" value="Phosphatidylinositol (PI) phosphodiesterase"/>
    <property type="match status" value="1"/>
</dbReference>
<protein>
    <submittedName>
        <fullName evidence="2">Uncharacterized protein</fullName>
    </submittedName>
</protein>
<proteinExistence type="predicted"/>
<dbReference type="Pfam" id="PF26146">
    <property type="entry name" value="PI-PLC_X"/>
    <property type="match status" value="2"/>
</dbReference>
<feature type="transmembrane region" description="Helical" evidence="1">
    <location>
        <begin position="13"/>
        <end position="36"/>
    </location>
</feature>
<feature type="non-terminal residue" evidence="2">
    <location>
        <position position="1"/>
    </location>
</feature>
<feature type="transmembrane region" description="Helical" evidence="1">
    <location>
        <begin position="99"/>
        <end position="115"/>
    </location>
</feature>
<dbReference type="AlphaFoldDB" id="A0A9X3NFK2"/>
<dbReference type="InterPro" id="IPR017946">
    <property type="entry name" value="PLC-like_Pdiesterase_TIM-brl"/>
</dbReference>
<keyword evidence="1" id="KW-0812">Transmembrane</keyword>
<sequence>GGSARAGGARRDVALRLGAAVAGAAALTALVATFAPHVFTGDAALRAALDVWLEPLAVRCWVICGAAALVTTAAASLWRPPPAGTAWRLLRARAERTSPLARALAAVGLGAVALAEPLALLQVVVMAAGAVAVLWGTTELLRQVAPATPVARERRRLPLAKVAVAAVAAFVVGGAAAFAVSGGVEPARAGLCNGEERLCAKTLDQVAFVGTHNSMSADGEPGWLFPAQNASITQQLDDGVRALLVDTHYGFQTPRGVATDLDRDSKSREKVVGELGEAFVETAQRLRARIGFTGNEPREIFLCHAFCEVGATKAVDAFRGVHEWLVAHPEEVLILSIEDDTDAKDTAQLIRDSGLIREVYTGPAGPPWPTLQTMIERNERVLVLIEVDPGKEPWMHRQDALMQETPYAFATPAELAAPDSCQENRGGDNGSLLLVNHWVDTSPAPRRTIAREVNARAFLSERLQRCKRERGLMPTIVAVDFYRDGDVFGTVKELR</sequence>
<evidence type="ECO:0000313" key="3">
    <source>
        <dbReference type="Proteomes" id="UP001147653"/>
    </source>
</evidence>
<keyword evidence="1" id="KW-0472">Membrane</keyword>
<evidence type="ECO:0000256" key="1">
    <source>
        <dbReference type="SAM" id="Phobius"/>
    </source>
</evidence>
<feature type="transmembrane region" description="Helical" evidence="1">
    <location>
        <begin position="162"/>
        <end position="184"/>
    </location>
</feature>
<keyword evidence="3" id="KW-1185">Reference proteome</keyword>
<dbReference type="SUPFAM" id="SSF51695">
    <property type="entry name" value="PLC-like phosphodiesterases"/>
    <property type="match status" value="1"/>
</dbReference>